<organism evidence="1 2">
    <name type="scientific">Hymenobacter aranciens</name>
    <dbReference type="NCBI Taxonomy" id="3063996"/>
    <lineage>
        <taxon>Bacteria</taxon>
        <taxon>Pseudomonadati</taxon>
        <taxon>Bacteroidota</taxon>
        <taxon>Cytophagia</taxon>
        <taxon>Cytophagales</taxon>
        <taxon>Hymenobacteraceae</taxon>
        <taxon>Hymenobacter</taxon>
    </lineage>
</organism>
<name>A0ABT9B8U0_9BACT</name>
<dbReference type="EMBL" id="JAUQSY010000004">
    <property type="protein sequence ID" value="MDO7874623.1"/>
    <property type="molecule type" value="Genomic_DNA"/>
</dbReference>
<dbReference type="RefSeq" id="WP_305005936.1">
    <property type="nucleotide sequence ID" value="NZ_JAUQSY010000004.1"/>
</dbReference>
<protein>
    <submittedName>
        <fullName evidence="1">Uncharacterized protein</fullName>
    </submittedName>
</protein>
<dbReference type="Proteomes" id="UP001176429">
    <property type="component" value="Unassembled WGS sequence"/>
</dbReference>
<reference evidence="1" key="1">
    <citation type="submission" date="2023-07" db="EMBL/GenBank/DDBJ databases">
        <authorList>
            <person name="Kim M.K."/>
        </authorList>
    </citation>
    <scope>NUCLEOTIDE SEQUENCE</scope>
    <source>
        <strain evidence="1">ASUV-10-1</strain>
    </source>
</reference>
<evidence type="ECO:0000313" key="1">
    <source>
        <dbReference type="EMBL" id="MDO7874623.1"/>
    </source>
</evidence>
<accession>A0ABT9B8U0</accession>
<gene>
    <name evidence="1" type="ORF">Q5H93_07755</name>
</gene>
<sequence length="226" mass="24994">MDNEKENQYAMTTVLAKFITDNRPAIKASKVADADAGDVLTAYEAVKNAVGQAPLSTRENTKKAKDSRRELLKLLPVVLGPLRSIATKTNDPDLLARATLNSRQFYKMKPEELRDVSKALLEAAANYQKELADYALTPEALATLNTKHGEFAGTVRRTSSLIDTRSTANQTTDDLLDELMQQVYELDKPMDVFRLLNKELYTGYKKARRVGSMGGGKGGEEPKPQV</sequence>
<proteinExistence type="predicted"/>
<keyword evidence="2" id="KW-1185">Reference proteome</keyword>
<evidence type="ECO:0000313" key="2">
    <source>
        <dbReference type="Proteomes" id="UP001176429"/>
    </source>
</evidence>
<comment type="caution">
    <text evidence="1">The sequence shown here is derived from an EMBL/GenBank/DDBJ whole genome shotgun (WGS) entry which is preliminary data.</text>
</comment>